<comment type="cofactor">
    <cofactor evidence="2">
        <name>Zn(2+)</name>
        <dbReference type="ChEBI" id="CHEBI:29105"/>
    </cofactor>
</comment>
<evidence type="ECO:0000259" key="18">
    <source>
        <dbReference type="PROSITE" id="PS51192"/>
    </source>
</evidence>
<dbReference type="GO" id="GO:0006281">
    <property type="term" value="P:DNA repair"/>
    <property type="evidence" value="ECO:0007669"/>
    <property type="project" value="UniProtKB-KW"/>
</dbReference>
<evidence type="ECO:0000256" key="15">
    <source>
        <dbReference type="ARBA" id="ARBA00034617"/>
    </source>
</evidence>
<dbReference type="GO" id="GO:0009432">
    <property type="term" value="P:SOS response"/>
    <property type="evidence" value="ECO:0007669"/>
    <property type="project" value="UniProtKB-UniRule"/>
</dbReference>
<dbReference type="Pfam" id="PF00570">
    <property type="entry name" value="HRDC"/>
    <property type="match status" value="1"/>
</dbReference>
<dbReference type="FunFam" id="1.10.10.10:FF:000175">
    <property type="entry name" value="ATP-dependent DNA helicase RecQ"/>
    <property type="match status" value="1"/>
</dbReference>
<keyword evidence="6" id="KW-0227">DNA damage</keyword>
<dbReference type="GO" id="GO:0005737">
    <property type="term" value="C:cytoplasm"/>
    <property type="evidence" value="ECO:0007669"/>
    <property type="project" value="TreeGrafter"/>
</dbReference>
<evidence type="ECO:0000256" key="1">
    <source>
        <dbReference type="ARBA" id="ARBA00001946"/>
    </source>
</evidence>
<evidence type="ECO:0000256" key="12">
    <source>
        <dbReference type="ARBA" id="ARBA00023172"/>
    </source>
</evidence>
<dbReference type="SUPFAM" id="SSF47819">
    <property type="entry name" value="HRDC-like"/>
    <property type="match status" value="1"/>
</dbReference>
<dbReference type="InterPro" id="IPR036388">
    <property type="entry name" value="WH-like_DNA-bd_sf"/>
</dbReference>
<dbReference type="Pfam" id="PF09382">
    <property type="entry name" value="RQC"/>
    <property type="match status" value="1"/>
</dbReference>
<dbReference type="GO" id="GO:0009378">
    <property type="term" value="F:four-way junction helicase activity"/>
    <property type="evidence" value="ECO:0007669"/>
    <property type="project" value="TreeGrafter"/>
</dbReference>
<dbReference type="InterPro" id="IPR018982">
    <property type="entry name" value="RQC_domain"/>
</dbReference>
<dbReference type="SMART" id="SM00487">
    <property type="entry name" value="DEXDc"/>
    <property type="match status" value="1"/>
</dbReference>
<evidence type="ECO:0000259" key="19">
    <source>
        <dbReference type="PROSITE" id="PS51194"/>
    </source>
</evidence>
<dbReference type="CDD" id="cd18794">
    <property type="entry name" value="SF2_C_RecQ"/>
    <property type="match status" value="1"/>
</dbReference>
<organism evidence="20 21">
    <name type="scientific">Thiosulfativibrio zosterae</name>
    <dbReference type="NCBI Taxonomy" id="2675053"/>
    <lineage>
        <taxon>Bacteria</taxon>
        <taxon>Pseudomonadati</taxon>
        <taxon>Pseudomonadota</taxon>
        <taxon>Gammaproteobacteria</taxon>
        <taxon>Thiotrichales</taxon>
        <taxon>Piscirickettsiaceae</taxon>
        <taxon>Thiosulfativibrio</taxon>
    </lineage>
</organism>
<evidence type="ECO:0000256" key="4">
    <source>
        <dbReference type="ARBA" id="ARBA00022723"/>
    </source>
</evidence>
<dbReference type="PROSITE" id="PS51194">
    <property type="entry name" value="HELICASE_CTER"/>
    <property type="match status" value="1"/>
</dbReference>
<evidence type="ECO:0000256" key="14">
    <source>
        <dbReference type="ARBA" id="ARBA00023235"/>
    </source>
</evidence>
<dbReference type="EC" id="5.6.2.4" evidence="16"/>
<evidence type="ECO:0000256" key="2">
    <source>
        <dbReference type="ARBA" id="ARBA00001947"/>
    </source>
</evidence>
<keyword evidence="14" id="KW-0413">Isomerase</keyword>
<dbReference type="NCBIfam" id="TIGR01389">
    <property type="entry name" value="recQ"/>
    <property type="match status" value="1"/>
</dbReference>
<reference evidence="21" key="1">
    <citation type="submission" date="2019-11" db="EMBL/GenBank/DDBJ databases">
        <title>Isolation and characterization of two novel species in the genus Thiomicrorhabdus.</title>
        <authorList>
            <person name="Mochizuki J."/>
            <person name="Kojima H."/>
            <person name="Fukui M."/>
        </authorList>
    </citation>
    <scope>NUCLEOTIDE SEQUENCE [LARGE SCALE GENOMIC DNA]</scope>
    <source>
        <strain evidence="21">AkT22</strain>
    </source>
</reference>
<dbReference type="GO" id="GO:0030894">
    <property type="term" value="C:replisome"/>
    <property type="evidence" value="ECO:0007669"/>
    <property type="project" value="TreeGrafter"/>
</dbReference>
<dbReference type="GO" id="GO:0005524">
    <property type="term" value="F:ATP binding"/>
    <property type="evidence" value="ECO:0007669"/>
    <property type="project" value="UniProtKB-KW"/>
</dbReference>
<dbReference type="GO" id="GO:0043590">
    <property type="term" value="C:bacterial nucleoid"/>
    <property type="evidence" value="ECO:0007669"/>
    <property type="project" value="TreeGrafter"/>
</dbReference>
<dbReference type="RefSeq" id="WP_173289632.1">
    <property type="nucleotide sequence ID" value="NZ_AP021888.1"/>
</dbReference>
<dbReference type="NCBIfam" id="TIGR00614">
    <property type="entry name" value="recQ_fam"/>
    <property type="match status" value="1"/>
</dbReference>
<dbReference type="Proteomes" id="UP000501466">
    <property type="component" value="Chromosome"/>
</dbReference>
<keyword evidence="21" id="KW-1185">Reference proteome</keyword>
<dbReference type="Pfam" id="PF16124">
    <property type="entry name" value="RecQ_Zn_bind"/>
    <property type="match status" value="1"/>
</dbReference>
<evidence type="ECO:0000256" key="8">
    <source>
        <dbReference type="ARBA" id="ARBA00022806"/>
    </source>
</evidence>
<dbReference type="InterPro" id="IPR004589">
    <property type="entry name" value="DNA_helicase_ATP-dep_RecQ"/>
</dbReference>
<proteinExistence type="inferred from homology"/>
<dbReference type="InterPro" id="IPR006293">
    <property type="entry name" value="DNA_helicase_ATP-dep_RecQ_bac"/>
</dbReference>
<dbReference type="Gene3D" id="3.40.50.300">
    <property type="entry name" value="P-loop containing nucleotide triphosphate hydrolases"/>
    <property type="match status" value="2"/>
</dbReference>
<evidence type="ECO:0000256" key="10">
    <source>
        <dbReference type="ARBA" id="ARBA00022840"/>
    </source>
</evidence>
<keyword evidence="4" id="KW-0479">Metal-binding</keyword>
<dbReference type="GO" id="GO:0006260">
    <property type="term" value="P:DNA replication"/>
    <property type="evidence" value="ECO:0007669"/>
    <property type="project" value="InterPro"/>
</dbReference>
<dbReference type="AlphaFoldDB" id="A0A6F8PJP5"/>
<evidence type="ECO:0000256" key="6">
    <source>
        <dbReference type="ARBA" id="ARBA00022763"/>
    </source>
</evidence>
<dbReference type="Pfam" id="PF00271">
    <property type="entry name" value="Helicase_C"/>
    <property type="match status" value="1"/>
</dbReference>
<dbReference type="GO" id="GO:0003677">
    <property type="term" value="F:DNA binding"/>
    <property type="evidence" value="ECO:0007669"/>
    <property type="project" value="UniProtKB-KW"/>
</dbReference>
<dbReference type="Gene3D" id="1.10.10.10">
    <property type="entry name" value="Winged helix-like DNA-binding domain superfamily/Winged helix DNA-binding domain"/>
    <property type="match status" value="1"/>
</dbReference>
<evidence type="ECO:0000256" key="11">
    <source>
        <dbReference type="ARBA" id="ARBA00023125"/>
    </source>
</evidence>
<dbReference type="GO" id="GO:0006310">
    <property type="term" value="P:DNA recombination"/>
    <property type="evidence" value="ECO:0007669"/>
    <property type="project" value="UniProtKB-UniRule"/>
</dbReference>
<dbReference type="Pfam" id="PF00270">
    <property type="entry name" value="DEAD"/>
    <property type="match status" value="1"/>
</dbReference>
<dbReference type="InterPro" id="IPR010997">
    <property type="entry name" value="HRDC-like_sf"/>
</dbReference>
<comment type="cofactor">
    <cofactor evidence="1">
        <name>Mg(2+)</name>
        <dbReference type="ChEBI" id="CHEBI:18420"/>
    </cofactor>
</comment>
<keyword evidence="8 20" id="KW-0347">Helicase</keyword>
<dbReference type="GO" id="GO:0016787">
    <property type="term" value="F:hydrolase activity"/>
    <property type="evidence" value="ECO:0007669"/>
    <property type="project" value="UniProtKB-KW"/>
</dbReference>
<dbReference type="InterPro" id="IPR027417">
    <property type="entry name" value="P-loop_NTPase"/>
</dbReference>
<dbReference type="EMBL" id="AP021888">
    <property type="protein sequence ID" value="BBP42319.1"/>
    <property type="molecule type" value="Genomic_DNA"/>
</dbReference>
<keyword evidence="9" id="KW-0862">Zinc</keyword>
<evidence type="ECO:0000313" key="20">
    <source>
        <dbReference type="EMBL" id="BBP42319.1"/>
    </source>
</evidence>
<keyword evidence="5" id="KW-0547">Nucleotide-binding</keyword>
<comment type="catalytic activity">
    <reaction evidence="15">
        <text>Couples ATP hydrolysis with the unwinding of duplex DNA by translocating in the 3'-5' direction.</text>
        <dbReference type="EC" id="5.6.2.4"/>
    </reaction>
</comment>
<name>A0A6F8PJP5_9GAMM</name>
<protein>
    <recommendedName>
        <fullName evidence="16">DNA helicase RecQ</fullName>
        <ecNumber evidence="16">5.6.2.4</ecNumber>
    </recommendedName>
</protein>
<comment type="similarity">
    <text evidence="3">Belongs to the helicase family. RecQ subfamily.</text>
</comment>
<dbReference type="GO" id="GO:0046872">
    <property type="term" value="F:metal ion binding"/>
    <property type="evidence" value="ECO:0007669"/>
    <property type="project" value="UniProtKB-KW"/>
</dbReference>
<evidence type="ECO:0000256" key="13">
    <source>
        <dbReference type="ARBA" id="ARBA00023204"/>
    </source>
</evidence>
<dbReference type="CDD" id="cd17920">
    <property type="entry name" value="DEXHc_RecQ"/>
    <property type="match status" value="1"/>
</dbReference>
<dbReference type="SMART" id="SM00341">
    <property type="entry name" value="HRDC"/>
    <property type="match status" value="1"/>
</dbReference>
<keyword evidence="12" id="KW-0233">DNA recombination</keyword>
<accession>A0A6F8PJP5</accession>
<evidence type="ECO:0000256" key="7">
    <source>
        <dbReference type="ARBA" id="ARBA00022801"/>
    </source>
</evidence>
<dbReference type="PANTHER" id="PTHR13710:SF105">
    <property type="entry name" value="ATP-DEPENDENT DNA HELICASE Q1"/>
    <property type="match status" value="1"/>
</dbReference>
<gene>
    <name evidence="20" type="primary">recQ</name>
    <name evidence="20" type="ORF">THMIRHAT_00650</name>
</gene>
<evidence type="ECO:0000256" key="9">
    <source>
        <dbReference type="ARBA" id="ARBA00022833"/>
    </source>
</evidence>
<dbReference type="InterPro" id="IPR044876">
    <property type="entry name" value="HRDC_dom_sf"/>
</dbReference>
<evidence type="ECO:0000313" key="21">
    <source>
        <dbReference type="Proteomes" id="UP000501466"/>
    </source>
</evidence>
<keyword evidence="11" id="KW-0238">DNA-binding</keyword>
<dbReference type="FunFam" id="3.40.50.300:FF:000296">
    <property type="entry name" value="ATP-dependent DNA helicase RecQ"/>
    <property type="match status" value="1"/>
</dbReference>
<dbReference type="SMART" id="SM00490">
    <property type="entry name" value="HELICc"/>
    <property type="match status" value="1"/>
</dbReference>
<feature type="domain" description="Helicase ATP-binding" evidence="18">
    <location>
        <begin position="35"/>
        <end position="203"/>
    </location>
</feature>
<dbReference type="PROSITE" id="PS51192">
    <property type="entry name" value="HELICASE_ATP_BIND_1"/>
    <property type="match status" value="1"/>
</dbReference>
<dbReference type="InterPro" id="IPR032284">
    <property type="entry name" value="RecQ_Zn-bd"/>
</dbReference>
<dbReference type="InterPro" id="IPR001650">
    <property type="entry name" value="Helicase_C-like"/>
</dbReference>
<dbReference type="KEGG" id="tzo:THMIRHAT_00650"/>
<dbReference type="Gene3D" id="1.10.150.80">
    <property type="entry name" value="HRDC domain"/>
    <property type="match status" value="1"/>
</dbReference>
<dbReference type="SUPFAM" id="SSF52540">
    <property type="entry name" value="P-loop containing nucleoside triphosphate hydrolases"/>
    <property type="match status" value="2"/>
</dbReference>
<evidence type="ECO:0000256" key="5">
    <source>
        <dbReference type="ARBA" id="ARBA00022741"/>
    </source>
</evidence>
<dbReference type="InterPro" id="IPR011545">
    <property type="entry name" value="DEAD/DEAH_box_helicase_dom"/>
</dbReference>
<keyword evidence="10" id="KW-0067">ATP-binding</keyword>
<dbReference type="InterPro" id="IPR002121">
    <property type="entry name" value="HRDC_dom"/>
</dbReference>
<evidence type="ECO:0000256" key="3">
    <source>
        <dbReference type="ARBA" id="ARBA00005446"/>
    </source>
</evidence>
<feature type="domain" description="Helicase C-terminal" evidence="19">
    <location>
        <begin position="227"/>
        <end position="371"/>
    </location>
</feature>
<keyword evidence="7" id="KW-0378">Hydrolase</keyword>
<dbReference type="InterPro" id="IPR014001">
    <property type="entry name" value="Helicase_ATP-bd"/>
</dbReference>
<dbReference type="FunFam" id="3.40.50.300:FF:000156">
    <property type="entry name" value="ATP-dependent DNA helicase recQ"/>
    <property type="match status" value="1"/>
</dbReference>
<sequence length="616" mass="69277">MSLDTTQHPHFVTASHLLKTVYGYDSFRGQQADIINDVLNGQDCFVLMPTGGGKSLCYQIPALVRPGTAIVVSPLIALMQDQVSALKANGVNADYYNSSLDFQAAEQVLIRLHNGELDMLYVSPERLLNQSFLQQLQTLPISLFAIDEAHCISQWGHDFRPEYHQMGSLRQWFAQVPFIALTATADFATRQDILDKLHLNEPKVHISSFDRPNIQYTVLEKNQPAQQLEKFLVKHPNQSGVIYALSRKRVEEVAEQLKAKGFKAKAYHAGLPAEIRQIVHQQFIRDEIDIVVATVAFGMGIDKPNVRFVVHYDLPKNIEGYYQETGRAGRDGLPSEALLLFGMQDVSTAKYFIEQISNEQQKMLENFKLSSMINFAEALTCRRNVLLNYFGEPSHKACGNCDVCLNPPQLFDGKIAAQKVLSCVYRLNQGFGLKHVIEVLRGADTDRIRQLNHQTLSTYGIGKEYSAHEWQSIVRQLIHLGFLQQDIQDYQKLKFTALSGDLLKGKIELQLAFAKKELKTSSLSSNSKSGKVGQRLAAKDTLLAEEQALFEALRTLRKEIADSEDIPAYQVFGDASLVDMVKKKPQTDGQFLQISGVGESKLARFGFEFLALLRKY</sequence>
<dbReference type="GO" id="GO:0043138">
    <property type="term" value="F:3'-5' DNA helicase activity"/>
    <property type="evidence" value="ECO:0007669"/>
    <property type="project" value="UniProtKB-EC"/>
</dbReference>
<keyword evidence="13" id="KW-0234">DNA repair</keyword>
<feature type="domain" description="HRDC" evidence="17">
    <location>
        <begin position="543"/>
        <end position="616"/>
    </location>
</feature>
<evidence type="ECO:0000259" key="17">
    <source>
        <dbReference type="PROSITE" id="PS50967"/>
    </source>
</evidence>
<dbReference type="PANTHER" id="PTHR13710">
    <property type="entry name" value="DNA HELICASE RECQ FAMILY MEMBER"/>
    <property type="match status" value="1"/>
</dbReference>
<evidence type="ECO:0000256" key="16">
    <source>
        <dbReference type="NCBIfam" id="TIGR01389"/>
    </source>
</evidence>
<dbReference type="SMART" id="SM00956">
    <property type="entry name" value="RQC"/>
    <property type="match status" value="1"/>
</dbReference>
<dbReference type="PROSITE" id="PS50967">
    <property type="entry name" value="HRDC"/>
    <property type="match status" value="1"/>
</dbReference>